<dbReference type="NCBIfam" id="TIGR03426">
    <property type="entry name" value="shape_MreD"/>
    <property type="match status" value="1"/>
</dbReference>
<dbReference type="PATRIC" id="fig|1229783.3.peg.763"/>
<feature type="transmembrane region" description="Helical" evidence="8">
    <location>
        <begin position="104"/>
        <end position="128"/>
    </location>
</feature>
<keyword evidence="5" id="KW-0133">Cell shape</keyword>
<protein>
    <submittedName>
        <fullName evidence="9">Rod shape-determining protein MreD</fullName>
    </submittedName>
</protein>
<organism evidence="9 10">
    <name type="scientific">Staphylococcus massiliensis S46</name>
    <dbReference type="NCBI Taxonomy" id="1229783"/>
    <lineage>
        <taxon>Bacteria</taxon>
        <taxon>Bacillati</taxon>
        <taxon>Bacillota</taxon>
        <taxon>Bacilli</taxon>
        <taxon>Bacillales</taxon>
        <taxon>Staphylococcaceae</taxon>
        <taxon>Staphylococcus</taxon>
    </lineage>
</organism>
<evidence type="ECO:0000256" key="6">
    <source>
        <dbReference type="ARBA" id="ARBA00022989"/>
    </source>
</evidence>
<evidence type="ECO:0000256" key="2">
    <source>
        <dbReference type="ARBA" id="ARBA00007776"/>
    </source>
</evidence>
<evidence type="ECO:0000256" key="1">
    <source>
        <dbReference type="ARBA" id="ARBA00004651"/>
    </source>
</evidence>
<keyword evidence="7 8" id="KW-0472">Membrane</keyword>
<dbReference type="Proteomes" id="UP000009885">
    <property type="component" value="Unassembled WGS sequence"/>
</dbReference>
<feature type="transmembrane region" description="Helical" evidence="8">
    <location>
        <begin position="33"/>
        <end position="50"/>
    </location>
</feature>
<comment type="caution">
    <text evidence="9">The sequence shown here is derived from an EMBL/GenBank/DDBJ whole genome shotgun (WGS) entry which is preliminary data.</text>
</comment>
<evidence type="ECO:0000313" key="10">
    <source>
        <dbReference type="Proteomes" id="UP000009885"/>
    </source>
</evidence>
<accession>K9AV66</accession>
<dbReference type="InterPro" id="IPR007227">
    <property type="entry name" value="Cell_shape_determining_MreD"/>
</dbReference>
<sequence length="174" mass="20791">MRVLYYVLIGILLFFIDTLLTFLSPIFIFGQKIVFAPHLFFLFLMIISVYKDVRFSLIFATFFGIFIDLYFGQLYGLYLFGYLIFMLLVHYFVKVFYRDYEMLFALILALTFLFELFIFAVYAMVGLIDVKPISFILYRLIPTFIMNFILLLIMFPIVMKVIEKVQSKIDRRHA</sequence>
<evidence type="ECO:0000256" key="4">
    <source>
        <dbReference type="ARBA" id="ARBA00022692"/>
    </source>
</evidence>
<comment type="subcellular location">
    <subcellularLocation>
        <location evidence="1">Cell membrane</location>
        <topology evidence="1">Multi-pass membrane protein</topology>
    </subcellularLocation>
</comment>
<dbReference type="Pfam" id="PF04093">
    <property type="entry name" value="MreD"/>
    <property type="match status" value="1"/>
</dbReference>
<proteinExistence type="inferred from homology"/>
<keyword evidence="3" id="KW-1003">Cell membrane</keyword>
<keyword evidence="6 8" id="KW-1133">Transmembrane helix</keyword>
<keyword evidence="4 8" id="KW-0812">Transmembrane</keyword>
<feature type="transmembrane region" description="Helical" evidence="8">
    <location>
        <begin position="5"/>
        <end position="27"/>
    </location>
</feature>
<dbReference type="OrthoDB" id="2418071at2"/>
<feature type="transmembrane region" description="Helical" evidence="8">
    <location>
        <begin position="140"/>
        <end position="162"/>
    </location>
</feature>
<dbReference type="GO" id="GO:0008360">
    <property type="term" value="P:regulation of cell shape"/>
    <property type="evidence" value="ECO:0007669"/>
    <property type="project" value="UniProtKB-KW"/>
</dbReference>
<evidence type="ECO:0000256" key="8">
    <source>
        <dbReference type="SAM" id="Phobius"/>
    </source>
</evidence>
<dbReference type="eggNOG" id="COG2891">
    <property type="taxonomic scope" value="Bacteria"/>
</dbReference>
<gene>
    <name evidence="9" type="ORF">C273_03790</name>
</gene>
<comment type="similarity">
    <text evidence="2">Belongs to the MreD family.</text>
</comment>
<keyword evidence="10" id="KW-1185">Reference proteome</keyword>
<evidence type="ECO:0000313" key="9">
    <source>
        <dbReference type="EMBL" id="EKU49986.1"/>
    </source>
</evidence>
<evidence type="ECO:0000256" key="5">
    <source>
        <dbReference type="ARBA" id="ARBA00022960"/>
    </source>
</evidence>
<evidence type="ECO:0000256" key="3">
    <source>
        <dbReference type="ARBA" id="ARBA00022475"/>
    </source>
</evidence>
<dbReference type="AlphaFoldDB" id="K9AV66"/>
<evidence type="ECO:0000256" key="7">
    <source>
        <dbReference type="ARBA" id="ARBA00023136"/>
    </source>
</evidence>
<feature type="transmembrane region" description="Helical" evidence="8">
    <location>
        <begin position="77"/>
        <end position="97"/>
    </location>
</feature>
<dbReference type="GO" id="GO:0005886">
    <property type="term" value="C:plasma membrane"/>
    <property type="evidence" value="ECO:0007669"/>
    <property type="project" value="UniProtKB-SubCell"/>
</dbReference>
<reference evidence="9 10" key="1">
    <citation type="journal article" date="2013" name="Genome Announc.">
        <title>Genome Sequence of Staphylococcus massiliensis Strain S46, Isolated from the Surface of Healthy Human Skin.</title>
        <authorList>
            <person name="Srivastav R."/>
            <person name="Singh A."/>
            <person name="Jangir P.K."/>
            <person name="Kumari C."/>
            <person name="Muduli S."/>
            <person name="Sharma R."/>
        </authorList>
    </citation>
    <scope>NUCLEOTIDE SEQUENCE [LARGE SCALE GENOMIC DNA]</scope>
    <source>
        <strain evidence="9 10">S46</strain>
    </source>
</reference>
<name>K9AV66_9STAP</name>
<dbReference type="RefSeq" id="WP_009382710.1">
    <property type="nucleotide sequence ID" value="NZ_AMSQ01000004.1"/>
</dbReference>
<dbReference type="STRING" id="1229783.C273_03790"/>
<feature type="transmembrane region" description="Helical" evidence="8">
    <location>
        <begin position="55"/>
        <end position="71"/>
    </location>
</feature>
<dbReference type="EMBL" id="AMSQ01000004">
    <property type="protein sequence ID" value="EKU49986.1"/>
    <property type="molecule type" value="Genomic_DNA"/>
</dbReference>